<reference evidence="1" key="1">
    <citation type="submission" date="2020-08" db="EMBL/GenBank/DDBJ databases">
        <title>Genome public.</title>
        <authorList>
            <person name="Liu C."/>
            <person name="Sun Q."/>
        </authorList>
    </citation>
    <scope>NUCLEOTIDE SEQUENCE</scope>
    <source>
        <strain evidence="1">NSJ-33</strain>
    </source>
</reference>
<keyword evidence="2" id="KW-1185">Reference proteome</keyword>
<gene>
    <name evidence="1" type="ORF">H8710_02300</name>
</gene>
<dbReference type="AlphaFoldDB" id="A0A926E3K9"/>
<organism evidence="1 2">
    <name type="scientific">Fumia xinanensis</name>
    <dbReference type="NCBI Taxonomy" id="2763659"/>
    <lineage>
        <taxon>Bacteria</taxon>
        <taxon>Bacillati</taxon>
        <taxon>Bacillota</taxon>
        <taxon>Clostridia</taxon>
        <taxon>Eubacteriales</taxon>
        <taxon>Oscillospiraceae</taxon>
        <taxon>Fumia</taxon>
    </lineage>
</organism>
<sequence>MARLFDRCTIWAATPLEEITDGIPQGGNTNLREFSYVNIQYMSNEMEQRIFGQVTNRVVTLDFLSLPDLQKGDVLYLQKPEQQGVFTVGDSTYDDYGPGDYEVLSIIPSRIGVKTIRNPTTATARKLVGND</sequence>
<dbReference type="RefSeq" id="WP_249293793.1">
    <property type="nucleotide sequence ID" value="NZ_JACRSV010000001.1"/>
</dbReference>
<comment type="caution">
    <text evidence="1">The sequence shown here is derived from an EMBL/GenBank/DDBJ whole genome shotgun (WGS) entry which is preliminary data.</text>
</comment>
<evidence type="ECO:0000313" key="1">
    <source>
        <dbReference type="EMBL" id="MBC8558895.1"/>
    </source>
</evidence>
<name>A0A926E3K9_9FIRM</name>
<proteinExistence type="predicted"/>
<dbReference type="Proteomes" id="UP000610760">
    <property type="component" value="Unassembled WGS sequence"/>
</dbReference>
<dbReference type="EMBL" id="JACRSV010000001">
    <property type="protein sequence ID" value="MBC8558895.1"/>
    <property type="molecule type" value="Genomic_DNA"/>
</dbReference>
<evidence type="ECO:0000313" key="2">
    <source>
        <dbReference type="Proteomes" id="UP000610760"/>
    </source>
</evidence>
<protein>
    <submittedName>
        <fullName evidence="1">Uncharacterized protein</fullName>
    </submittedName>
</protein>
<accession>A0A926E3K9</accession>